<protein>
    <recommendedName>
        <fullName evidence="12">N-acetylmuramoyl-L-alanine amidase</fullName>
        <ecNumber evidence="4">3.5.1.28</ecNumber>
    </recommendedName>
    <alternativeName>
        <fullName evidence="12">N-acetylmuramoyl-L-alanine amidase</fullName>
    </alternativeName>
</protein>
<dbReference type="InterPro" id="IPR003646">
    <property type="entry name" value="SH3-like_bac-type"/>
</dbReference>
<dbReference type="Pfam" id="PF08239">
    <property type="entry name" value="SH3_3"/>
    <property type="match status" value="1"/>
</dbReference>
<dbReference type="SMART" id="SM00287">
    <property type="entry name" value="SH3b"/>
    <property type="match status" value="1"/>
</dbReference>
<proteinExistence type="inferred from homology"/>
<dbReference type="GO" id="GO:0008233">
    <property type="term" value="F:peptidase activity"/>
    <property type="evidence" value="ECO:0007669"/>
    <property type="project" value="UniProtKB-KW"/>
</dbReference>
<dbReference type="InterPro" id="IPR036505">
    <property type="entry name" value="Amidase/PGRP_sf"/>
</dbReference>
<dbReference type="SMART" id="SM00644">
    <property type="entry name" value="Ami_2"/>
    <property type="match status" value="1"/>
</dbReference>
<dbReference type="GO" id="GO:0009253">
    <property type="term" value="P:peptidoglycan catabolic process"/>
    <property type="evidence" value="ECO:0007669"/>
    <property type="project" value="InterPro"/>
</dbReference>
<evidence type="ECO:0000256" key="12">
    <source>
        <dbReference type="ARBA" id="ARBA00042615"/>
    </source>
</evidence>
<dbReference type="GO" id="GO:0042742">
    <property type="term" value="P:defense response to bacterium"/>
    <property type="evidence" value="ECO:0007669"/>
    <property type="project" value="UniProtKB-KW"/>
</dbReference>
<evidence type="ECO:0000256" key="11">
    <source>
        <dbReference type="ARBA" id="ARBA00023316"/>
    </source>
</evidence>
<evidence type="ECO:0000256" key="4">
    <source>
        <dbReference type="ARBA" id="ARBA00011901"/>
    </source>
</evidence>
<keyword evidence="9" id="KW-0378">Hydrolase</keyword>
<dbReference type="GO" id="GO:0006508">
    <property type="term" value="P:proteolysis"/>
    <property type="evidence" value="ECO:0007669"/>
    <property type="project" value="UniProtKB-KW"/>
</dbReference>
<feature type="domain" description="SH3b" evidence="13">
    <location>
        <begin position="240"/>
        <end position="312"/>
    </location>
</feature>
<keyword evidence="5" id="KW-0929">Antimicrobial</keyword>
<evidence type="ECO:0000256" key="10">
    <source>
        <dbReference type="ARBA" id="ARBA00022833"/>
    </source>
</evidence>
<comment type="cofactor">
    <cofactor evidence="2">
        <name>Zn(2+)</name>
        <dbReference type="ChEBI" id="CHEBI:29105"/>
    </cofactor>
</comment>
<keyword evidence="10" id="KW-0862">Zinc</keyword>
<dbReference type="EC" id="3.5.1.28" evidence="4"/>
<reference evidence="14 15" key="1">
    <citation type="journal article" date="2015" name="J. Virol.">
        <title>Sinorhizobium meliloti Phage ?M9 Defines a New Group of T4 Superfamily Phages with Unusual Genomic Features but a Common T=16 Capsid.</title>
        <authorList>
            <person name="Johnson M.C."/>
            <person name="Tatum K.B."/>
            <person name="Lynn J.S."/>
            <person name="Brewer T.E."/>
            <person name="Lu S."/>
            <person name="Washburn B.K."/>
            <person name="Stroupe M.E."/>
            <person name="Jones K.M."/>
        </authorList>
    </citation>
    <scope>NUCLEOTIDE SEQUENCE [LARGE SCALE GENOMIC DNA]</scope>
</reference>
<organism evidence="14 15">
    <name type="scientific">Sinorhizobium phage phiM9</name>
    <dbReference type="NCBI Taxonomy" id="1636182"/>
    <lineage>
        <taxon>Viruses</taxon>
        <taxon>Duplodnaviria</taxon>
        <taxon>Heunggongvirae</taxon>
        <taxon>Uroviricota</taxon>
        <taxon>Caudoviricetes</taxon>
        <taxon>Pootjesviridae</taxon>
        <taxon>Emnonavirus</taxon>
        <taxon>Emnonavirus phiM9</taxon>
    </lineage>
</organism>
<evidence type="ECO:0000256" key="2">
    <source>
        <dbReference type="ARBA" id="ARBA00001947"/>
    </source>
</evidence>
<evidence type="ECO:0000313" key="14">
    <source>
        <dbReference type="EMBL" id="AKE44775.1"/>
    </source>
</evidence>
<keyword evidence="8" id="KW-0479">Metal-binding</keyword>
<reference evidence="15" key="2">
    <citation type="submission" date="2015-03" db="EMBL/GenBank/DDBJ databases">
        <title>The genome and structure of Sinorhizobium meliloti phage phiM9.</title>
        <authorList>
            <person name="Johnson M.C."/>
            <person name="Tatum K.B."/>
            <person name="Lynn J.S."/>
            <person name="Brewer T.E."/>
            <person name="Washburn B.K."/>
            <person name="Stroupe M.E."/>
            <person name="Jones K.M."/>
        </authorList>
    </citation>
    <scope>NUCLEOTIDE SEQUENCE [LARGE SCALE GENOMIC DNA]</scope>
</reference>
<dbReference type="GO" id="GO:0009254">
    <property type="term" value="P:peptidoglycan turnover"/>
    <property type="evidence" value="ECO:0007669"/>
    <property type="project" value="TreeGrafter"/>
</dbReference>
<dbReference type="Gene3D" id="3.40.80.10">
    <property type="entry name" value="Peptidoglycan recognition protein-like"/>
    <property type="match status" value="1"/>
</dbReference>
<dbReference type="GO" id="GO:0071555">
    <property type="term" value="P:cell wall organization"/>
    <property type="evidence" value="ECO:0007669"/>
    <property type="project" value="UniProtKB-KW"/>
</dbReference>
<accession>A0A0F6R5Z1</accession>
<gene>
    <name evidence="14" type="ORF">Sm_phiM9_147</name>
</gene>
<evidence type="ECO:0000313" key="15">
    <source>
        <dbReference type="Proteomes" id="UP000033804"/>
    </source>
</evidence>
<dbReference type="Gene3D" id="2.30.30.40">
    <property type="entry name" value="SH3 Domains"/>
    <property type="match status" value="1"/>
</dbReference>
<evidence type="ECO:0000256" key="7">
    <source>
        <dbReference type="ARBA" id="ARBA00022670"/>
    </source>
</evidence>
<evidence type="ECO:0000256" key="6">
    <source>
        <dbReference type="ARBA" id="ARBA00022638"/>
    </source>
</evidence>
<comment type="similarity">
    <text evidence="3">Belongs to the N-acetylmuramoyl-L-alanine amidase 2 family.</text>
</comment>
<keyword evidence="15" id="KW-1185">Reference proteome</keyword>
<keyword evidence="7" id="KW-0645">Protease</keyword>
<dbReference type="PROSITE" id="PS51781">
    <property type="entry name" value="SH3B"/>
    <property type="match status" value="1"/>
</dbReference>
<dbReference type="PANTHER" id="PTHR30417:SF1">
    <property type="entry name" value="N-ACETYLMURAMOYL-L-ALANINE AMIDASE AMID"/>
    <property type="match status" value="1"/>
</dbReference>
<evidence type="ECO:0000256" key="5">
    <source>
        <dbReference type="ARBA" id="ARBA00022529"/>
    </source>
</evidence>
<dbReference type="InterPro" id="IPR051206">
    <property type="entry name" value="NAMLAA_amidase_2"/>
</dbReference>
<dbReference type="OrthoDB" id="24808at10239"/>
<dbReference type="GO" id="GO:0046872">
    <property type="term" value="F:metal ion binding"/>
    <property type="evidence" value="ECO:0007669"/>
    <property type="project" value="UniProtKB-KW"/>
</dbReference>
<dbReference type="Pfam" id="PF01510">
    <property type="entry name" value="Amidase_2"/>
    <property type="match status" value="1"/>
</dbReference>
<evidence type="ECO:0000256" key="8">
    <source>
        <dbReference type="ARBA" id="ARBA00022723"/>
    </source>
</evidence>
<dbReference type="CDD" id="cd06583">
    <property type="entry name" value="PGRP"/>
    <property type="match status" value="1"/>
</dbReference>
<sequence length="317" mass="34495">MTLTIKNGVLSGENVKQYSTTKKNPGRVNKKKFVVIHYTAGGSFENDVKTLSSSSKQVSCHLVISRKGEIAMIGNFNDVQWHAGASQWKGINGLNGYSIGIELTNPGWMEIMAPGVYKTYYGQVYNTNGNVLPGTTFVEAKHPALGYKTYGWMDYSKEQLQALSDVIDVLKETYPSIVEVVGHEQISPGRKQDPGIGIILSQKLLDKFNETNFDGSDNFYTKTDPVAKANTTTAVVTGTSNTYRVKTTGSALRIRAAASPNSKVIGGLNNGDIITVEIIQNGWAKLKYIRKVPNNLVPIEGYVSAAYITTTLPDVGA</sequence>
<dbReference type="GO" id="GO:0001897">
    <property type="term" value="P:symbiont-mediated cytolysis of host cell"/>
    <property type="evidence" value="ECO:0007669"/>
    <property type="project" value="UniProtKB-ARBA"/>
</dbReference>
<name>A0A0F6R5Z1_9CAUD</name>
<dbReference type="SUPFAM" id="SSF55846">
    <property type="entry name" value="N-acetylmuramoyl-L-alanine amidase-like"/>
    <property type="match status" value="1"/>
</dbReference>
<evidence type="ECO:0000256" key="9">
    <source>
        <dbReference type="ARBA" id="ARBA00022801"/>
    </source>
</evidence>
<dbReference type="InterPro" id="IPR002502">
    <property type="entry name" value="Amidase_domain"/>
</dbReference>
<dbReference type="GeneID" id="26517827"/>
<keyword evidence="11" id="KW-0961">Cell wall biogenesis/degradation</keyword>
<comment type="catalytic activity">
    <reaction evidence="1">
        <text>Hydrolyzes the link between N-acetylmuramoyl residues and L-amino acid residues in certain cell-wall glycopeptides.</text>
        <dbReference type="EC" id="3.5.1.28"/>
    </reaction>
</comment>
<keyword evidence="6" id="KW-0081">Bacteriolytic enzyme</keyword>
<dbReference type="PANTHER" id="PTHR30417">
    <property type="entry name" value="N-ACETYLMURAMOYL-L-ALANINE AMIDASE AMID"/>
    <property type="match status" value="1"/>
</dbReference>
<evidence type="ECO:0000256" key="3">
    <source>
        <dbReference type="ARBA" id="ARBA00007553"/>
    </source>
</evidence>
<evidence type="ECO:0000256" key="1">
    <source>
        <dbReference type="ARBA" id="ARBA00001561"/>
    </source>
</evidence>
<dbReference type="GO" id="GO:0008745">
    <property type="term" value="F:N-acetylmuramoyl-L-alanine amidase activity"/>
    <property type="evidence" value="ECO:0007669"/>
    <property type="project" value="UniProtKB-EC"/>
</dbReference>
<dbReference type="EMBL" id="KP881232">
    <property type="protein sequence ID" value="AKE44775.1"/>
    <property type="molecule type" value="Genomic_DNA"/>
</dbReference>
<dbReference type="KEGG" id="vg:26517827"/>
<dbReference type="Proteomes" id="UP000033804">
    <property type="component" value="Segment"/>
</dbReference>
<dbReference type="RefSeq" id="YP_009189529.1">
    <property type="nucleotide sequence ID" value="NC_028676.1"/>
</dbReference>
<evidence type="ECO:0000259" key="13">
    <source>
        <dbReference type="PROSITE" id="PS51781"/>
    </source>
</evidence>